<protein>
    <submittedName>
        <fullName evidence="2">Sulfur carrier protein adenylyltransferase ThiF</fullName>
    </submittedName>
</protein>
<feature type="compositionally biased region" description="Basic and acidic residues" evidence="1">
    <location>
        <begin position="222"/>
        <end position="238"/>
    </location>
</feature>
<feature type="compositionally biased region" description="Basic residues" evidence="1">
    <location>
        <begin position="79"/>
        <end position="91"/>
    </location>
</feature>
<organism evidence="2">
    <name type="scientific">uncultured Solirubrobacterales bacterium</name>
    <dbReference type="NCBI Taxonomy" id="768556"/>
    <lineage>
        <taxon>Bacteria</taxon>
        <taxon>Bacillati</taxon>
        <taxon>Actinomycetota</taxon>
        <taxon>Thermoleophilia</taxon>
        <taxon>Solirubrobacterales</taxon>
        <taxon>environmental samples</taxon>
    </lineage>
</organism>
<dbReference type="GO" id="GO:0016779">
    <property type="term" value="F:nucleotidyltransferase activity"/>
    <property type="evidence" value="ECO:0007669"/>
    <property type="project" value="UniProtKB-KW"/>
</dbReference>
<feature type="compositionally biased region" description="Basic residues" evidence="1">
    <location>
        <begin position="138"/>
        <end position="154"/>
    </location>
</feature>
<sequence length="264" mass="29256">DPLRLRARPLLTPARHRGVERRRPGAVALGERDGHRRRRARLPGGDLPRRGRSRTHRRGRRRRGRALEPAPPAAAPDPRHRRAQGRQRRGQARLPQPGGRDRALPGASRGGERRGAAGRHRRGRRLLGLLRHALPRQRHLLRARRPARRGRRARAVGARDGDPSPGVGVLPLRVPGRARAGRGAELPRGRRARSGRGHRRLVPGARGDQAVDRRRRAPARPDPPDRGGERGADGDRHAAPRGLPGLRRPRGDPGRRGRRRGAGV</sequence>
<evidence type="ECO:0000313" key="2">
    <source>
        <dbReference type="EMBL" id="CAA9489715.1"/>
    </source>
</evidence>
<feature type="compositionally biased region" description="Basic residues" evidence="1">
    <location>
        <begin position="189"/>
        <end position="201"/>
    </location>
</feature>
<feature type="non-terminal residue" evidence="2">
    <location>
        <position position="1"/>
    </location>
</feature>
<reference evidence="2" key="1">
    <citation type="submission" date="2020-02" db="EMBL/GenBank/DDBJ databases">
        <authorList>
            <person name="Meier V. D."/>
        </authorList>
    </citation>
    <scope>NUCLEOTIDE SEQUENCE</scope>
    <source>
        <strain evidence="2">AVDCRST_MAG45</strain>
    </source>
</reference>
<accession>A0A6J4SBA6</accession>
<name>A0A6J4SBA6_9ACTN</name>
<proteinExistence type="predicted"/>
<evidence type="ECO:0000256" key="1">
    <source>
        <dbReference type="SAM" id="MobiDB-lite"/>
    </source>
</evidence>
<feature type="non-terminal residue" evidence="2">
    <location>
        <position position="264"/>
    </location>
</feature>
<dbReference type="AlphaFoldDB" id="A0A6J4SBA6"/>
<keyword evidence="2" id="KW-0548">Nucleotidyltransferase</keyword>
<dbReference type="EMBL" id="CADCVU010000060">
    <property type="protein sequence ID" value="CAA9489715.1"/>
    <property type="molecule type" value="Genomic_DNA"/>
</dbReference>
<feature type="region of interest" description="Disordered" evidence="1">
    <location>
        <begin position="1"/>
        <end position="125"/>
    </location>
</feature>
<keyword evidence="2" id="KW-0808">Transferase</keyword>
<feature type="region of interest" description="Disordered" evidence="1">
    <location>
        <begin position="138"/>
        <end position="264"/>
    </location>
</feature>
<gene>
    <name evidence="2" type="ORF">AVDCRST_MAG45-672</name>
</gene>
<feature type="compositionally biased region" description="Low complexity" evidence="1">
    <location>
        <begin position="171"/>
        <end position="186"/>
    </location>
</feature>
<feature type="compositionally biased region" description="Basic residues" evidence="1">
    <location>
        <begin position="116"/>
        <end position="125"/>
    </location>
</feature>
<feature type="compositionally biased region" description="Basic residues" evidence="1">
    <location>
        <begin position="50"/>
        <end position="64"/>
    </location>
</feature>